<dbReference type="CDD" id="cd18620">
    <property type="entry name" value="GH43_XylA-like"/>
    <property type="match status" value="1"/>
</dbReference>
<evidence type="ECO:0000256" key="3">
    <source>
        <dbReference type="ARBA" id="ARBA00022801"/>
    </source>
</evidence>
<evidence type="ECO:0000256" key="7">
    <source>
        <dbReference type="RuleBase" id="RU361187"/>
    </source>
</evidence>
<keyword evidence="4" id="KW-0119">Carbohydrate metabolism</keyword>
<dbReference type="Proteomes" id="UP000823902">
    <property type="component" value="Unassembled WGS sequence"/>
</dbReference>
<dbReference type="AlphaFoldDB" id="A0A9D2TMN4"/>
<protein>
    <submittedName>
        <fullName evidence="8">Family 43 glycosylhydrolase</fullName>
    </submittedName>
</protein>
<dbReference type="InterPro" id="IPR023296">
    <property type="entry name" value="Glyco_hydro_beta-prop_sf"/>
</dbReference>
<keyword evidence="2" id="KW-0624">Polysaccharide degradation</keyword>
<dbReference type="InterPro" id="IPR052176">
    <property type="entry name" value="Glycosyl_Hydrlase_43_Enz"/>
</dbReference>
<proteinExistence type="inferred from homology"/>
<dbReference type="InterPro" id="IPR006710">
    <property type="entry name" value="Glyco_hydro_43"/>
</dbReference>
<evidence type="ECO:0000256" key="5">
    <source>
        <dbReference type="ARBA" id="ARBA00023295"/>
    </source>
</evidence>
<reference evidence="8" key="2">
    <citation type="submission" date="2021-04" db="EMBL/GenBank/DDBJ databases">
        <authorList>
            <person name="Gilroy R."/>
        </authorList>
    </citation>
    <scope>NUCLEOTIDE SEQUENCE</scope>
    <source>
        <strain evidence="8">CHK196-7946</strain>
    </source>
</reference>
<dbReference type="PANTHER" id="PTHR43772:SF2">
    <property type="entry name" value="PUTATIVE (AFU_ORTHOLOGUE AFUA_2G04480)-RELATED"/>
    <property type="match status" value="1"/>
</dbReference>
<dbReference type="Pfam" id="PF04616">
    <property type="entry name" value="Glyco_hydro_43"/>
    <property type="match status" value="1"/>
</dbReference>
<keyword evidence="3 7" id="KW-0378">Hydrolase</keyword>
<comment type="similarity">
    <text evidence="1 7">Belongs to the glycosyl hydrolase 43 family.</text>
</comment>
<comment type="caution">
    <text evidence="8">The sequence shown here is derived from an EMBL/GenBank/DDBJ whole genome shotgun (WGS) entry which is preliminary data.</text>
</comment>
<evidence type="ECO:0000313" key="9">
    <source>
        <dbReference type="Proteomes" id="UP000823902"/>
    </source>
</evidence>
<dbReference type="PANTHER" id="PTHR43772">
    <property type="entry name" value="ENDO-1,4-BETA-XYLANASE"/>
    <property type="match status" value="1"/>
</dbReference>
<feature type="site" description="Important for catalytic activity, responsible for pKa modulation of the active site Glu and correct orientation of both the proton donor and substrate" evidence="6">
    <location>
        <position position="189"/>
    </location>
</feature>
<evidence type="ECO:0000256" key="6">
    <source>
        <dbReference type="PIRSR" id="PIRSR606710-2"/>
    </source>
</evidence>
<organism evidence="8 9">
    <name type="scientific">Candidatus Mediterraneibacter faecavium</name>
    <dbReference type="NCBI Taxonomy" id="2838668"/>
    <lineage>
        <taxon>Bacteria</taxon>
        <taxon>Bacillati</taxon>
        <taxon>Bacillota</taxon>
        <taxon>Clostridia</taxon>
        <taxon>Lachnospirales</taxon>
        <taxon>Lachnospiraceae</taxon>
        <taxon>Mediterraneibacter</taxon>
    </lineage>
</organism>
<dbReference type="Gene3D" id="2.115.10.20">
    <property type="entry name" value="Glycosyl hydrolase domain, family 43"/>
    <property type="match status" value="1"/>
</dbReference>
<dbReference type="EMBL" id="DWVY01000016">
    <property type="protein sequence ID" value="HJC74082.1"/>
    <property type="molecule type" value="Genomic_DNA"/>
</dbReference>
<keyword evidence="5 7" id="KW-0326">Glycosidase</keyword>
<evidence type="ECO:0000256" key="4">
    <source>
        <dbReference type="ARBA" id="ARBA00023277"/>
    </source>
</evidence>
<dbReference type="SUPFAM" id="SSF75005">
    <property type="entry name" value="Arabinanase/levansucrase/invertase"/>
    <property type="match status" value="2"/>
</dbReference>
<sequence length="472" mass="53997">MEYKNKRNPILPLRYHVPDGEAHMMPDGKLYIYGSYDALDTTYCSQEYHVVSTEDMEHWTVHDASFRVQNVPWLGDPQVKHYPGIDWEHPTLFLQKMIDAMPEDVKAAAIEARKAEKEKIEKGKSEKQTSDNAGQDVRRELLFAPDCIYRDGRYYLYFCMSDESEGVAVSDSPEGPFAEPVRFPCGGIDPAVFVDDDGQAYYYWGQVFAHGVKLNPDMVSFDENTVVDNIVTEENHCFHEGSSMRKIGDTYYYVYADMERGKPTSLGYATGKNPLGPFTYRGIIIDNDGCDHQSWNNHGSIECVDGQWYVFYHRCSRGTQQFRRLCIEKIRVNPDGTIDEVEMTSQGIGDPFAPGEKIMGYQACRLNGSCYIDIDREYGYEEKLTNICDGDEAVFRYVRSEMPWKEIELCCTGRGVVSVFLNGEKAGKIHVSGEKRSIRIMRAPIAMDNGEYELMLRFEKSEEMELMAVTLF</sequence>
<evidence type="ECO:0000256" key="2">
    <source>
        <dbReference type="ARBA" id="ARBA00022651"/>
    </source>
</evidence>
<accession>A0A9D2TMN4</accession>
<dbReference type="GO" id="GO:0004553">
    <property type="term" value="F:hydrolase activity, hydrolyzing O-glycosyl compounds"/>
    <property type="evidence" value="ECO:0007669"/>
    <property type="project" value="InterPro"/>
</dbReference>
<reference evidence="8" key="1">
    <citation type="journal article" date="2021" name="PeerJ">
        <title>Extensive microbial diversity within the chicken gut microbiome revealed by metagenomics and culture.</title>
        <authorList>
            <person name="Gilroy R."/>
            <person name="Ravi A."/>
            <person name="Getino M."/>
            <person name="Pursley I."/>
            <person name="Horton D.L."/>
            <person name="Alikhan N.F."/>
            <person name="Baker D."/>
            <person name="Gharbi K."/>
            <person name="Hall N."/>
            <person name="Watson M."/>
            <person name="Adriaenssens E.M."/>
            <person name="Foster-Nyarko E."/>
            <person name="Jarju S."/>
            <person name="Secka A."/>
            <person name="Antonio M."/>
            <person name="Oren A."/>
            <person name="Chaudhuri R.R."/>
            <person name="La Ragione R."/>
            <person name="Hildebrand F."/>
            <person name="Pallen M.J."/>
        </authorList>
    </citation>
    <scope>NUCLEOTIDE SEQUENCE</scope>
    <source>
        <strain evidence="8">CHK196-7946</strain>
    </source>
</reference>
<name>A0A9D2TMN4_9FIRM</name>
<gene>
    <name evidence="8" type="ORF">H9697_03925</name>
</gene>
<evidence type="ECO:0000256" key="1">
    <source>
        <dbReference type="ARBA" id="ARBA00009865"/>
    </source>
</evidence>
<evidence type="ECO:0000313" key="8">
    <source>
        <dbReference type="EMBL" id="HJC74082.1"/>
    </source>
</evidence>
<dbReference type="GO" id="GO:0045493">
    <property type="term" value="P:xylan catabolic process"/>
    <property type="evidence" value="ECO:0007669"/>
    <property type="project" value="UniProtKB-KW"/>
</dbReference>
<keyword evidence="2" id="KW-0858">Xylan degradation</keyword>